<evidence type="ECO:0000313" key="6">
    <source>
        <dbReference type="Proteomes" id="UP000037551"/>
    </source>
</evidence>
<dbReference type="STRING" id="1674920.ACR52_25860"/>
<dbReference type="GO" id="GO:0003700">
    <property type="term" value="F:DNA-binding transcription factor activity"/>
    <property type="evidence" value="ECO:0007669"/>
    <property type="project" value="InterPro"/>
</dbReference>
<sequence>MDVHEGLRHRESIIESCVIRARQHHTLQRVPIFMTALCRVRQGQKLMQWDEREMRAGPQHLILLPAGREVGVTNFPGAQGDYIADVVAFPVVVLRNFVARYGAQFTRATSGSVSTDLCIRLDKQTRQAWDQLLIALSTGAPATLCTHYGEAVLLCLCLAGQAGPLLMDRNDPLSERVQRLIGSNLSRDWTVASVAQQLNLGESTLRRQLANEDASFRSILENVRLGAALQQLQTSRDSIGEISIACGYASASRFAVRFKSHYGLSPRSLRASM</sequence>
<gene>
    <name evidence="5" type="ORF">ACR52_25860</name>
</gene>
<dbReference type="InterPro" id="IPR018060">
    <property type="entry name" value="HTH_AraC"/>
</dbReference>
<protein>
    <submittedName>
        <fullName evidence="5">AraC family transcriptional regulator</fullName>
    </submittedName>
</protein>
<evidence type="ECO:0000256" key="3">
    <source>
        <dbReference type="ARBA" id="ARBA00023163"/>
    </source>
</evidence>
<reference evidence="5 6" key="1">
    <citation type="submission" date="2015-06" db="EMBL/GenBank/DDBJ databases">
        <title>Draft genome sequence of an Antarctic Pseudomonas sp. strain KG01 with full potential for biotechnological applications.</title>
        <authorList>
            <person name="Pavlov M.S."/>
            <person name="Lira F."/>
            <person name="Martinez J.L."/>
            <person name="Marshall S.H."/>
        </authorList>
    </citation>
    <scope>NUCLEOTIDE SEQUENCE [LARGE SCALE GENOMIC DNA]</scope>
    <source>
        <strain evidence="5 6">KG01</strain>
    </source>
</reference>
<organism evidence="5 6">
    <name type="scientific">Pseudomonas fildesensis</name>
    <dbReference type="NCBI Taxonomy" id="1674920"/>
    <lineage>
        <taxon>Bacteria</taxon>
        <taxon>Pseudomonadati</taxon>
        <taxon>Pseudomonadota</taxon>
        <taxon>Gammaproteobacteria</taxon>
        <taxon>Pseudomonadales</taxon>
        <taxon>Pseudomonadaceae</taxon>
        <taxon>Pseudomonas</taxon>
    </lineage>
</organism>
<dbReference type="Pfam" id="PF12833">
    <property type="entry name" value="HTH_18"/>
    <property type="match status" value="1"/>
</dbReference>
<dbReference type="SMART" id="SM00342">
    <property type="entry name" value="HTH_ARAC"/>
    <property type="match status" value="1"/>
</dbReference>
<keyword evidence="3" id="KW-0804">Transcription</keyword>
<keyword evidence="1" id="KW-0805">Transcription regulation</keyword>
<proteinExistence type="predicted"/>
<dbReference type="InterPro" id="IPR018062">
    <property type="entry name" value="HTH_AraC-typ_CS"/>
</dbReference>
<dbReference type="EMBL" id="LFMW01000023">
    <property type="protein sequence ID" value="KMT52738.1"/>
    <property type="molecule type" value="Genomic_DNA"/>
</dbReference>
<keyword evidence="6" id="KW-1185">Reference proteome</keyword>
<evidence type="ECO:0000313" key="5">
    <source>
        <dbReference type="EMBL" id="KMT52738.1"/>
    </source>
</evidence>
<dbReference type="SUPFAM" id="SSF46689">
    <property type="entry name" value="Homeodomain-like"/>
    <property type="match status" value="1"/>
</dbReference>
<dbReference type="OrthoDB" id="9783876at2"/>
<dbReference type="PANTHER" id="PTHR47894">
    <property type="entry name" value="HTH-TYPE TRANSCRIPTIONAL REGULATOR GADX"/>
    <property type="match status" value="1"/>
</dbReference>
<keyword evidence="2" id="KW-0238">DNA-binding</keyword>
<feature type="domain" description="HTH araC/xylS-type" evidence="4">
    <location>
        <begin position="175"/>
        <end position="272"/>
    </location>
</feature>
<evidence type="ECO:0000256" key="2">
    <source>
        <dbReference type="ARBA" id="ARBA00023125"/>
    </source>
</evidence>
<dbReference type="PROSITE" id="PS00041">
    <property type="entry name" value="HTH_ARAC_FAMILY_1"/>
    <property type="match status" value="1"/>
</dbReference>
<dbReference type="PATRIC" id="fig|1674920.3.peg.3611"/>
<evidence type="ECO:0000259" key="4">
    <source>
        <dbReference type="PROSITE" id="PS01124"/>
    </source>
</evidence>
<dbReference type="PRINTS" id="PR00032">
    <property type="entry name" value="HTHARAC"/>
</dbReference>
<dbReference type="GO" id="GO:0000976">
    <property type="term" value="F:transcription cis-regulatory region binding"/>
    <property type="evidence" value="ECO:0007669"/>
    <property type="project" value="TreeGrafter"/>
</dbReference>
<dbReference type="GO" id="GO:0005829">
    <property type="term" value="C:cytosol"/>
    <property type="evidence" value="ECO:0007669"/>
    <property type="project" value="TreeGrafter"/>
</dbReference>
<dbReference type="Gene3D" id="1.10.10.60">
    <property type="entry name" value="Homeodomain-like"/>
    <property type="match status" value="1"/>
</dbReference>
<dbReference type="RefSeq" id="WP_048730778.1">
    <property type="nucleotide sequence ID" value="NZ_LFMW01000023.1"/>
</dbReference>
<comment type="caution">
    <text evidence="5">The sequence shown here is derived from an EMBL/GenBank/DDBJ whole genome shotgun (WGS) entry which is preliminary data.</text>
</comment>
<dbReference type="Proteomes" id="UP000037551">
    <property type="component" value="Unassembled WGS sequence"/>
</dbReference>
<accession>A0A0J8FWP8</accession>
<name>A0A0J8FWP8_9PSED</name>
<dbReference type="GO" id="GO:0009893">
    <property type="term" value="P:positive regulation of metabolic process"/>
    <property type="evidence" value="ECO:0007669"/>
    <property type="project" value="UniProtKB-ARBA"/>
</dbReference>
<dbReference type="PANTHER" id="PTHR47894:SF4">
    <property type="entry name" value="HTH-TYPE TRANSCRIPTIONAL REGULATOR GADX"/>
    <property type="match status" value="1"/>
</dbReference>
<evidence type="ECO:0000256" key="1">
    <source>
        <dbReference type="ARBA" id="ARBA00023015"/>
    </source>
</evidence>
<dbReference type="AlphaFoldDB" id="A0A0J8FWP8"/>
<dbReference type="InterPro" id="IPR009057">
    <property type="entry name" value="Homeodomain-like_sf"/>
</dbReference>
<dbReference type="InterPro" id="IPR020449">
    <property type="entry name" value="Tscrpt_reg_AraC-type_HTH"/>
</dbReference>
<dbReference type="PROSITE" id="PS01124">
    <property type="entry name" value="HTH_ARAC_FAMILY_2"/>
    <property type="match status" value="1"/>
</dbReference>